<evidence type="ECO:0000259" key="4">
    <source>
        <dbReference type="Pfam" id="PF19407"/>
    </source>
</evidence>
<feature type="domain" description="DUF5979" evidence="4">
    <location>
        <begin position="1981"/>
        <end position="2087"/>
    </location>
</feature>
<dbReference type="Pfam" id="PF19407">
    <property type="entry name" value="DUF5979"/>
    <property type="match status" value="5"/>
</dbReference>
<feature type="domain" description="DUF5979" evidence="4">
    <location>
        <begin position="2102"/>
        <end position="2206"/>
    </location>
</feature>
<protein>
    <submittedName>
        <fullName evidence="5">DUF5979 domain-containing protein</fullName>
    </submittedName>
</protein>
<feature type="chain" id="PRO_5046951430" evidence="3">
    <location>
        <begin position="38"/>
        <end position="2477"/>
    </location>
</feature>
<dbReference type="InterPro" id="IPR046022">
    <property type="entry name" value="DUF5979"/>
</dbReference>
<feature type="transmembrane region" description="Helical" evidence="2">
    <location>
        <begin position="2450"/>
        <end position="2468"/>
    </location>
</feature>
<feature type="region of interest" description="Disordered" evidence="1">
    <location>
        <begin position="1201"/>
        <end position="1225"/>
    </location>
</feature>
<name>A0ABW3TNG9_9MICO</name>
<dbReference type="RefSeq" id="WP_343959816.1">
    <property type="nucleotide sequence ID" value="NZ_BAAAKZ010000003.1"/>
</dbReference>
<proteinExistence type="predicted"/>
<dbReference type="Gene3D" id="2.60.40.1140">
    <property type="entry name" value="Collagen-binding surface protein Cna, B-type domain"/>
    <property type="match status" value="1"/>
</dbReference>
<evidence type="ECO:0000256" key="1">
    <source>
        <dbReference type="SAM" id="MobiDB-lite"/>
    </source>
</evidence>
<sequence length="2477" mass="260752">MGGFRKIKRSGKRGIAWGLGAALALGMAIATPQVALAAEDNALLEITKSASKETLKPGETMEYRIELGCSTITDLGCRNATLSDLIPAEFEIVEGSVAVSNATAESIDVSGNQVTVVFGDELGDGTTGLLENADAVITIQVKLRDNLSFDQNGVPIVNTATADADNAADVSDDVAVTPVIELKLGTEVSKGYDPALAQAEPGTPTTLTVNGVNKSNAGVDTLTLTDPTDPEASPNPFEYLEMATLESLTFPDGAAPTATVEYWVGGTWVTEVLSASDMPHAPPAGAQGIRVTFTAADGSKLPTNASGGFELGLKQRPEVANLTEKFTAENTVKSEVALGDQSAKAENEADYTIHTTPISVEAAKQFNPNELAQGGKTQVTLGATNTSAVSLDSLKIREPASGSFAEELDFTGFTSAVTYPAKAATATFTLYYIDKAGAPQQQGPLTLGDGDAFPELPADFGSLDYFELDFAGPIEPGSETTIDFAAVANAKGFDPETGAPLGTVTNVVGVEGTFGDKTATDEADDTVTLEAKKLEIATEKKLTPGEIWGYKGEGVLVQLPTTVVKPGSNAPATEIIVSDPELEFPGDPNSPPKDSAFWDKFTPEAITNTDVPDGATLTVRYWDTDESKWIEIPGFTGLTGTVNKDLPADILDKIGGLQFVFTNPDPGFEPHELPDFNVNPSFTATLDEQHQGPEPITLANCATSSGAIQVGDETIAEDVTDEPACDDLVVKAPRPGEYDLFEKTWLDAGNPAQIVQRTGDHAKTRLHWSTENLAFDRMTLGETRLGSTPGAGPADPVAQTTFEAFNLVKVKAVTNDKAFAEGWDKITSIDLWIGGQWVRATNATEPFYTKTMSDIELTADEQRDATAVRIVFEENRDGRIGAGADAPAPGSGLWKSMGRDRKVDLEWELRDVRRSDPGKAVIASEIFNVAGKPGLVKNWGSATGEQPGGGTEHDQDDDDITIVPRPLGVTVSKGWSGGPLGVPPGDVPAESYPTSRVTIKATNTSQQKVDQLSIIDPGDGKESPFEIFNLYAIVDAPHPVTGGDPNKTLVILTKADGSIIDPAGIGGLTPGQAKALTPAELKDVVKVELRHQGRIATKATATLQLDFQLRKTHRSDPNKPVTTVDSPVKNGTVGSVTDLLGLEQEHSVEAADEAQIRLDTFDLAVQTTKKFTPDNQRVIWDESEPGYEQRLWDPIRMDLTARPSGTGRTDKLVVTDSGENRVPGTPSAKSFWNAFSFEGFTGDTLEVPTPVTHVQAEVLYGDFETDIQGFGRALNFTPDNTPPAVDGWVKGSDAPVKAVDRKIEGAAAALLANIPNTDYDKIRGIRLTYTRLNDAGERLAFENPANPEAKIALEVKRRAYLVSNPAEPVPDSDAQISAPGEPVKNHGGELHNTVDADAESYLKGPDSGSGEPEPLLTASDDDTVRYTYLSEGIEVAVEKTPVGAQAPGSVIPFKLKTTNTAERVADAETNESAGILDPIIVDLFPVDDNPVEADRKPLLIFDPDMEESKRFSFALENVYSDGPNEIPVDPSKVKVTYLGKNQQPVAPGGEIFGVKFEFPEGTVLYPEEVYTVTVNMMFRPGVEAGSEHSLENRFYVQSPHQEFDSCNFTSSDHGSKECWAATEVYPTEAGALRGKKYVRANDPELGTAIVANPNSVAECKPAIGSEPDGFYVGSCVPITKPLGIETWREELQNTGTTAMEKVVTIDSLPKVGDQGALVLLPRNSEWQPTWVGNVEVVEGAAPDGVDYRHDVTPELFYSDSDSTACTADLKPTETPQCDGFWRALTPDVDPTTVRHVKSVFTFPADKRFAPGDRLAYTFETRTPAQAPKMTADTVAWNSVAVGAQTIGSDGTTKASVLPTEGLRVGVALASGPLAIEKTVTGNGAHFAPETFEVDVVCEVPAREGSEEGPVKLEPVRVTVTAGEPVTLDEQFPYGAKCRVAEVPGANGETSSEIPDDTVTIGRDKANVPVLKLTNRYELGSFQVAKRVDGAENQAGDPIDYGAFEVAAECTFLGEEIALDPASAELTAGGTAWLVDQLPIGAQCKLTEVDAKGGSAELKQGDTTIPQNEDGSWTITVTEDAASVPANNAELVLTNTMPVGAIELSKELAGAGAGAVSDATKFSFDVLCTFEGNEVYSATLELTKAEALAGKKLSIGKLPVGAECGIAETGAGGATATELVDGAGAPVTGPITIGDTETVKLTAVNFFDAGVLHVAKEITGAGAELWGAGPFEVSLACTLDGSDVSIPGGAERELTAENGFAGDYSDLLVGAECGLTETNTGGATTSEIVDAEGAPITEPIVIGVDEVAQLRVINTFDLGGLTVKKELTGAGASLAGDKVFTVSLECTVDRGGVAAAIEIPGGADRELSKQNGLTASYEQLPVGAKCELRETGTGGGTTVSITPNAGDIRVGAVTVAAGAATQLTVVNEFPAVPPTPGEPGLPGTGGSAQTGLIVGGVALLLLGATLVVLRVRRSRKDQ</sequence>
<feature type="region of interest" description="Disordered" evidence="1">
    <location>
        <begin position="938"/>
        <end position="992"/>
    </location>
</feature>
<feature type="domain" description="DUF5979" evidence="4">
    <location>
        <begin position="2212"/>
        <end position="2316"/>
    </location>
</feature>
<keyword evidence="2" id="KW-0472">Membrane</keyword>
<evidence type="ECO:0000256" key="2">
    <source>
        <dbReference type="SAM" id="Phobius"/>
    </source>
</evidence>
<evidence type="ECO:0000313" key="5">
    <source>
        <dbReference type="EMBL" id="MFD1201048.1"/>
    </source>
</evidence>
<feature type="domain" description="DUF5979" evidence="4">
    <location>
        <begin position="2320"/>
        <end position="2428"/>
    </location>
</feature>
<accession>A0ABW3TNG9</accession>
<feature type="region of interest" description="Disordered" evidence="1">
    <location>
        <begin position="1366"/>
        <end position="1388"/>
    </location>
</feature>
<evidence type="ECO:0000256" key="3">
    <source>
        <dbReference type="SAM" id="SignalP"/>
    </source>
</evidence>
<keyword evidence="6" id="KW-1185">Reference proteome</keyword>
<dbReference type="Proteomes" id="UP001597181">
    <property type="component" value="Unassembled WGS sequence"/>
</dbReference>
<dbReference type="EMBL" id="JBHTLY010000001">
    <property type="protein sequence ID" value="MFD1201048.1"/>
    <property type="molecule type" value="Genomic_DNA"/>
</dbReference>
<feature type="region of interest" description="Disordered" evidence="1">
    <location>
        <begin position="1399"/>
        <end position="1418"/>
    </location>
</feature>
<gene>
    <name evidence="5" type="ORF">ACFQ3U_03980</name>
</gene>
<reference evidence="6" key="1">
    <citation type="journal article" date="2019" name="Int. J. Syst. Evol. Microbiol.">
        <title>The Global Catalogue of Microorganisms (GCM) 10K type strain sequencing project: providing services to taxonomists for standard genome sequencing and annotation.</title>
        <authorList>
            <consortium name="The Broad Institute Genomics Platform"/>
            <consortium name="The Broad Institute Genome Sequencing Center for Infectious Disease"/>
            <person name="Wu L."/>
            <person name="Ma J."/>
        </authorList>
    </citation>
    <scope>NUCLEOTIDE SEQUENCE [LARGE SCALE GENOMIC DNA]</scope>
    <source>
        <strain evidence="6">CCUG 50213</strain>
    </source>
</reference>
<comment type="caution">
    <text evidence="5">The sequence shown here is derived from an EMBL/GenBank/DDBJ whole genome shotgun (WGS) entry which is preliminary data.</text>
</comment>
<evidence type="ECO:0000313" key="6">
    <source>
        <dbReference type="Proteomes" id="UP001597181"/>
    </source>
</evidence>
<organism evidence="5 6">
    <name type="scientific">Leucobacter albus</name>
    <dbReference type="NCBI Taxonomy" id="272210"/>
    <lineage>
        <taxon>Bacteria</taxon>
        <taxon>Bacillati</taxon>
        <taxon>Actinomycetota</taxon>
        <taxon>Actinomycetes</taxon>
        <taxon>Micrococcales</taxon>
        <taxon>Microbacteriaceae</taxon>
        <taxon>Leucobacter</taxon>
    </lineage>
</organism>
<keyword evidence="2" id="KW-0812">Transmembrane</keyword>
<feature type="signal peptide" evidence="3">
    <location>
        <begin position="1"/>
        <end position="37"/>
    </location>
</feature>
<keyword evidence="3" id="KW-0732">Signal</keyword>
<keyword evidence="2" id="KW-1133">Transmembrane helix</keyword>
<feature type="domain" description="DUF5979" evidence="4">
    <location>
        <begin position="1874"/>
        <end position="1977"/>
    </location>
</feature>